<dbReference type="PRINTS" id="PR01401">
    <property type="entry name" value="MUTATORMUTT"/>
</dbReference>
<comment type="similarity">
    <text evidence="2">Belongs to the Nudix hydrolase family.</text>
</comment>
<feature type="binding site" evidence="18">
    <location>
        <position position="63"/>
    </location>
    <ligand>
        <name>Mg(2+)</name>
        <dbReference type="ChEBI" id="CHEBI:18420"/>
    </ligand>
</feature>
<comment type="catalytic activity">
    <reaction evidence="11">
        <text>8-oxo-GTP + H2O = 8-oxo-GMP + diphosphate + H(+)</text>
        <dbReference type="Rhea" id="RHEA:67616"/>
        <dbReference type="ChEBI" id="CHEBI:15377"/>
        <dbReference type="ChEBI" id="CHEBI:15378"/>
        <dbReference type="ChEBI" id="CHEBI:33019"/>
        <dbReference type="ChEBI" id="CHEBI:143553"/>
        <dbReference type="ChEBI" id="CHEBI:145694"/>
    </reaction>
</comment>
<dbReference type="GO" id="GO:0044716">
    <property type="term" value="F:8-oxo-GDP phosphatase activity"/>
    <property type="evidence" value="ECO:0007669"/>
    <property type="project" value="TreeGrafter"/>
</dbReference>
<evidence type="ECO:0000256" key="5">
    <source>
        <dbReference type="ARBA" id="ARBA00022723"/>
    </source>
</evidence>
<dbReference type="GO" id="GO:0044715">
    <property type="term" value="F:8-oxo-dGDP phosphatase activity"/>
    <property type="evidence" value="ECO:0007669"/>
    <property type="project" value="TreeGrafter"/>
</dbReference>
<keyword evidence="6" id="KW-0227">DNA damage</keyword>
<evidence type="ECO:0000256" key="2">
    <source>
        <dbReference type="ARBA" id="ARBA00005582"/>
    </source>
</evidence>
<comment type="catalytic activity">
    <reaction evidence="10">
        <text>8-oxo-dGTP + H2O = 8-oxo-dGMP + diphosphate + H(+)</text>
        <dbReference type="Rhea" id="RHEA:31575"/>
        <dbReference type="ChEBI" id="CHEBI:15377"/>
        <dbReference type="ChEBI" id="CHEBI:15378"/>
        <dbReference type="ChEBI" id="CHEBI:33019"/>
        <dbReference type="ChEBI" id="CHEBI:63224"/>
        <dbReference type="ChEBI" id="CHEBI:77896"/>
        <dbReference type="EC" id="3.6.1.55"/>
    </reaction>
</comment>
<dbReference type="PROSITE" id="PS51462">
    <property type="entry name" value="NUDIX"/>
    <property type="match status" value="1"/>
</dbReference>
<evidence type="ECO:0000256" key="18">
    <source>
        <dbReference type="PIRSR" id="PIRSR603561-2"/>
    </source>
</evidence>
<evidence type="ECO:0000256" key="16">
    <source>
        <dbReference type="ARBA" id="ARBA00042798"/>
    </source>
</evidence>
<evidence type="ECO:0000256" key="4">
    <source>
        <dbReference type="ARBA" id="ARBA00022705"/>
    </source>
</evidence>
<keyword evidence="4" id="KW-0235">DNA replication</keyword>
<protein>
    <recommendedName>
        <fullName evidence="13">8-oxo-dGTP diphosphatase</fullName>
        <ecNumber evidence="12">3.6.1.55</ecNumber>
    </recommendedName>
    <alternativeName>
        <fullName evidence="16">7,8-dihydro-8-oxoguanine-triphosphatase</fullName>
    </alternativeName>
    <alternativeName>
        <fullName evidence="15">Mutator protein MutT</fullName>
    </alternativeName>
    <alternativeName>
        <fullName evidence="14">dGTP pyrophosphohydrolase</fullName>
    </alternativeName>
</protein>
<feature type="binding site" evidence="18">
    <location>
        <position position="43"/>
    </location>
    <ligand>
        <name>Mg(2+)</name>
        <dbReference type="ChEBI" id="CHEBI:18420"/>
    </ligand>
</feature>
<feature type="domain" description="Nudix hydrolase" evidence="19">
    <location>
        <begin position="7"/>
        <end position="138"/>
    </location>
</feature>
<dbReference type="SUPFAM" id="SSF55811">
    <property type="entry name" value="Nudix"/>
    <property type="match status" value="1"/>
</dbReference>
<dbReference type="InterPro" id="IPR000086">
    <property type="entry name" value="NUDIX_hydrolase_dom"/>
</dbReference>
<dbReference type="NCBIfam" id="TIGR00586">
    <property type="entry name" value="mutt"/>
    <property type="match status" value="1"/>
</dbReference>
<dbReference type="InterPro" id="IPR020084">
    <property type="entry name" value="NUDIX_hydrolase_CS"/>
</dbReference>
<dbReference type="FunFam" id="3.90.79.10:FF:000014">
    <property type="entry name" value="8-oxo-dGTP diphosphatase MutT"/>
    <property type="match status" value="1"/>
</dbReference>
<keyword evidence="8 18" id="KW-0460">Magnesium</keyword>
<dbReference type="GO" id="GO:0006281">
    <property type="term" value="P:DNA repair"/>
    <property type="evidence" value="ECO:0007669"/>
    <property type="project" value="UniProtKB-KW"/>
</dbReference>
<evidence type="ECO:0000256" key="12">
    <source>
        <dbReference type="ARBA" id="ARBA00038905"/>
    </source>
</evidence>
<evidence type="ECO:0000256" key="17">
    <source>
        <dbReference type="PIRSR" id="PIRSR603561-1"/>
    </source>
</evidence>
<keyword evidence="7" id="KW-0378">Hydrolase</keyword>
<dbReference type="PROSITE" id="PS00893">
    <property type="entry name" value="NUDIX_BOX"/>
    <property type="match status" value="1"/>
</dbReference>
<evidence type="ECO:0000256" key="6">
    <source>
        <dbReference type="ARBA" id="ARBA00022763"/>
    </source>
</evidence>
<reference evidence="20 21" key="1">
    <citation type="submission" date="2015-12" db="EMBL/GenBank/DDBJ databases">
        <authorList>
            <person name="Shamseldin A."/>
            <person name="Moawad H."/>
            <person name="Abd El-Rahim W.M."/>
            <person name="Sadowsky M.J."/>
        </authorList>
    </citation>
    <scope>NUCLEOTIDE SEQUENCE [LARGE SCALE GENOMIC DNA]</scope>
    <source>
        <strain evidence="20 21">SM2</strain>
    </source>
</reference>
<dbReference type="InterPro" id="IPR047127">
    <property type="entry name" value="MutT-like"/>
</dbReference>
<feature type="binding site" evidence="17">
    <location>
        <position position="127"/>
    </location>
    <ligand>
        <name>8-oxo-dGTP</name>
        <dbReference type="ChEBI" id="CHEBI:77896"/>
    </ligand>
</feature>
<dbReference type="InterPro" id="IPR003561">
    <property type="entry name" value="Mutator_MutT"/>
</dbReference>
<name>A0A127M893_9GAMM</name>
<dbReference type="AlphaFoldDB" id="A0A127M893"/>
<feature type="binding site" evidence="17">
    <location>
        <position position="34"/>
    </location>
    <ligand>
        <name>8-oxo-dGTP</name>
        <dbReference type="ChEBI" id="CHEBI:77896"/>
    </ligand>
</feature>
<accession>A0A127M893</accession>
<evidence type="ECO:0000256" key="7">
    <source>
        <dbReference type="ARBA" id="ARBA00022801"/>
    </source>
</evidence>
<dbReference type="EC" id="3.6.1.55" evidence="12"/>
<dbReference type="RefSeq" id="WP_062384119.1">
    <property type="nucleotide sequence ID" value="NZ_CP014544.1"/>
</dbReference>
<dbReference type="GO" id="GO:0008413">
    <property type="term" value="F:8-oxo-7,8-dihydroguanosine triphosphate pyrophosphatase activity"/>
    <property type="evidence" value="ECO:0007669"/>
    <property type="project" value="InterPro"/>
</dbReference>
<evidence type="ECO:0000256" key="11">
    <source>
        <dbReference type="ARBA" id="ARBA00036904"/>
    </source>
</evidence>
<gene>
    <name evidence="20" type="ORF">AZF00_14515</name>
</gene>
<dbReference type="EMBL" id="CP014544">
    <property type="protein sequence ID" value="AMO69442.1"/>
    <property type="molecule type" value="Genomic_DNA"/>
</dbReference>
<dbReference type="GO" id="GO:0006260">
    <property type="term" value="P:DNA replication"/>
    <property type="evidence" value="ECO:0007669"/>
    <property type="project" value="UniProtKB-KW"/>
</dbReference>
<dbReference type="InterPro" id="IPR015797">
    <property type="entry name" value="NUDIX_hydrolase-like_dom_sf"/>
</dbReference>
<evidence type="ECO:0000256" key="1">
    <source>
        <dbReference type="ARBA" id="ARBA00001946"/>
    </source>
</evidence>
<evidence type="ECO:0000313" key="21">
    <source>
        <dbReference type="Proteomes" id="UP000074119"/>
    </source>
</evidence>
<keyword evidence="9" id="KW-0234">DNA repair</keyword>
<dbReference type="InterPro" id="IPR029119">
    <property type="entry name" value="MutY_C"/>
</dbReference>
<dbReference type="GO" id="GO:0046872">
    <property type="term" value="F:metal ion binding"/>
    <property type="evidence" value="ECO:0007669"/>
    <property type="project" value="UniProtKB-KW"/>
</dbReference>
<evidence type="ECO:0000313" key="20">
    <source>
        <dbReference type="EMBL" id="AMO69442.1"/>
    </source>
</evidence>
<dbReference type="STRING" id="1470434.AZF00_14515"/>
<dbReference type="Gene3D" id="3.90.79.10">
    <property type="entry name" value="Nucleoside Triphosphate Pyrophosphohydrolase"/>
    <property type="match status" value="1"/>
</dbReference>
<keyword evidence="3" id="KW-0515">Mutator protein</keyword>
<evidence type="ECO:0000256" key="10">
    <source>
        <dbReference type="ARBA" id="ARBA00035861"/>
    </source>
</evidence>
<dbReference type="PANTHER" id="PTHR47707">
    <property type="entry name" value="8-OXO-DGTP DIPHOSPHATASE"/>
    <property type="match status" value="1"/>
</dbReference>
<evidence type="ECO:0000256" key="15">
    <source>
        <dbReference type="ARBA" id="ARBA00041979"/>
    </source>
</evidence>
<dbReference type="CDD" id="cd03425">
    <property type="entry name" value="NUDIX_MutT_NudA_like"/>
    <property type="match status" value="1"/>
</dbReference>
<keyword evidence="5 18" id="KW-0479">Metal-binding</keyword>
<evidence type="ECO:0000256" key="14">
    <source>
        <dbReference type="ARBA" id="ARBA00041592"/>
    </source>
</evidence>
<proteinExistence type="inferred from homology"/>
<evidence type="ECO:0000256" key="9">
    <source>
        <dbReference type="ARBA" id="ARBA00023204"/>
    </source>
</evidence>
<evidence type="ECO:0000259" key="19">
    <source>
        <dbReference type="PROSITE" id="PS51462"/>
    </source>
</evidence>
<evidence type="ECO:0000256" key="3">
    <source>
        <dbReference type="ARBA" id="ARBA00022457"/>
    </source>
</evidence>
<organism evidence="20 21">
    <name type="scientific">Zhongshania aliphaticivorans</name>
    <dbReference type="NCBI Taxonomy" id="1470434"/>
    <lineage>
        <taxon>Bacteria</taxon>
        <taxon>Pseudomonadati</taxon>
        <taxon>Pseudomonadota</taxon>
        <taxon>Gammaproteobacteria</taxon>
        <taxon>Cellvibrionales</taxon>
        <taxon>Spongiibacteraceae</taxon>
        <taxon>Zhongshania</taxon>
    </lineage>
</organism>
<dbReference type="PRINTS" id="PR00502">
    <property type="entry name" value="NUDIXFAMILY"/>
</dbReference>
<dbReference type="GO" id="GO:0035539">
    <property type="term" value="F:8-oxo-7,8-dihydrodeoxyguanosine triphosphate pyrophosphatase activity"/>
    <property type="evidence" value="ECO:0007669"/>
    <property type="project" value="UniProtKB-EC"/>
</dbReference>
<evidence type="ECO:0000256" key="8">
    <source>
        <dbReference type="ARBA" id="ARBA00022842"/>
    </source>
</evidence>
<dbReference type="InterPro" id="IPR020476">
    <property type="entry name" value="Nudix_hydrolase"/>
</dbReference>
<dbReference type="Pfam" id="PF14815">
    <property type="entry name" value="NUDIX_4"/>
    <property type="match status" value="1"/>
</dbReference>
<feature type="binding site" evidence="17">
    <location>
        <begin position="40"/>
        <end position="43"/>
    </location>
    <ligand>
        <name>8-oxo-dGTP</name>
        <dbReference type="ChEBI" id="CHEBI:77896"/>
    </ligand>
</feature>
<dbReference type="KEGG" id="zal:AZF00_14515"/>
<dbReference type="PANTHER" id="PTHR47707:SF1">
    <property type="entry name" value="NUDIX HYDROLASE FAMILY PROTEIN"/>
    <property type="match status" value="1"/>
</dbReference>
<comment type="cofactor">
    <cofactor evidence="1 18">
        <name>Mg(2+)</name>
        <dbReference type="ChEBI" id="CHEBI:18420"/>
    </cofactor>
</comment>
<feature type="binding site" evidence="17">
    <location>
        <position position="29"/>
    </location>
    <ligand>
        <name>8-oxo-dGTP</name>
        <dbReference type="ChEBI" id="CHEBI:77896"/>
    </ligand>
</feature>
<dbReference type="Proteomes" id="UP000074119">
    <property type="component" value="Chromosome"/>
</dbReference>
<evidence type="ECO:0000256" key="13">
    <source>
        <dbReference type="ARBA" id="ARBA00040794"/>
    </source>
</evidence>
<sequence length="140" mass="15260">MPNTAVNKRVHVAVGVIVNSLGDILIARRANDAHQGGLWEFPGGKVEAGETVSQALTRELHEELGIDIDAASCRSLIEINHDYADKTVFLDVWLVTRFRGEAIGRDGQPLRWVTPQSLSDYVFPAANVAIVKAIQCADVI</sequence>